<dbReference type="PANTHER" id="PTHR12616">
    <property type="entry name" value="VACUOLAR PROTEIN SORTING VPS41"/>
    <property type="match status" value="1"/>
</dbReference>
<dbReference type="InterPro" id="IPR000547">
    <property type="entry name" value="Clathrin_H-chain/VPS_repeat"/>
</dbReference>
<proteinExistence type="inferred from homology"/>
<dbReference type="SUPFAM" id="SSF57850">
    <property type="entry name" value="RING/U-box"/>
    <property type="match status" value="1"/>
</dbReference>
<dbReference type="PROSITE" id="PS50236">
    <property type="entry name" value="CHCR"/>
    <property type="match status" value="1"/>
</dbReference>
<evidence type="ECO:0000259" key="8">
    <source>
        <dbReference type="Pfam" id="PF23411"/>
    </source>
</evidence>
<keyword evidence="5" id="KW-0458">Lysosome</keyword>
<gene>
    <name evidence="11" type="primary">LOC116307726</name>
</gene>
<evidence type="ECO:0000256" key="5">
    <source>
        <dbReference type="PIRNR" id="PIRNR028921"/>
    </source>
</evidence>
<sequence length="877" mass="100815">MADKTEDKKEEEDEEESEEEEEEEPKLKYERLGNAVNDILKGKECASCMAVHSKFLALGTHYGVVHVMDHLGNNIRSKEFPSHTTAVNQISIDQKGDYVASCSDDGRVVINGLYSSENNVQTNFDTPIKAVALDPDYSSKQAKMYVTGGEKLILTERGWFRNKTTVLHEGEGAIRTIKWKSHFIAWSNDVGVRVFDVSSKRVITYIKREPGSPRPQLYRCNLNWSDNVTLLIGWANSITVCVVKTREQEVRDLPPRYVEIVGIFKMDYFISGIATLGDDIVILSYLTNIEEGETKKVDNVSAKRPQLRILSTSSLKEHEEISADALSIRGYQHYRCDDYHLVGFIDVIKYPSISGYHENVTEDNLFYIVSPKDIVLAKPRDIDDHIGWLMSHNKYEEALSAVEEHQKEVKKHNYQDIGRAYLKSLMDAENYEEAARMCVKVLNDDKKLWEDEVYKFARKNQLKAIAPYIPRGNVKLSSAIYEMVLYDFLKTDYQKFQDLVKEWPAELYSVQAIISAIQEQLEKDPTNRLLLETMGEMYTRQKRYDKSLAIFLRLGHNDVFDLIKEHNLFKSIEDKIIMLMDFAPSIATKMFIDNLDKVPVDEVVSQLKKRPQLLHKYLDSLLQKDPEAGMDYHELQVGLYAEFDRDRLLPFLRNSNYYPLQKALAECEQRHLIPEMVFLHSRMGNNKKALHLIIEELRDVEKAIEFCKEQSDEDLWEDLIQCSLDKPAFITSLLHNIGTHVDPIKLIKRIPAGMEIPGLRDSLVKILQDYNLQISLREGCKKILVKDSASLMQRLNKVQQRGVSVDEETTCSGCRASVIAEDSRKASNIAVFFCKHVYHEDCLPSFRDVGPFCHICTGHSQVKRLKSLKSRTGSMYK</sequence>
<evidence type="ECO:0000256" key="1">
    <source>
        <dbReference type="ARBA" id="ARBA00009582"/>
    </source>
</evidence>
<dbReference type="AlphaFoldDB" id="A0A6P8JAQ2"/>
<keyword evidence="3 5" id="KW-0653">Protein transport</keyword>
<reference evidence="11" key="1">
    <citation type="submission" date="2025-08" db="UniProtKB">
        <authorList>
            <consortium name="RefSeq"/>
        </authorList>
    </citation>
    <scope>IDENTIFICATION</scope>
</reference>
<dbReference type="InterPro" id="IPR045111">
    <property type="entry name" value="Vps41/Vps8"/>
</dbReference>
<protein>
    <recommendedName>
        <fullName evidence="4 5">Vacuolar protein sorting-associated protein 41 homolog</fullName>
    </recommendedName>
</protein>
<dbReference type="Pfam" id="PF23411">
    <property type="entry name" value="Beta-prop_Vps41"/>
    <property type="match status" value="1"/>
</dbReference>
<evidence type="ECO:0000256" key="4">
    <source>
        <dbReference type="ARBA" id="ARBA00029538"/>
    </source>
</evidence>
<dbReference type="GO" id="GO:0031901">
    <property type="term" value="C:early endosome membrane"/>
    <property type="evidence" value="ECO:0007669"/>
    <property type="project" value="UniProtKB-SubCell"/>
</dbReference>
<dbReference type="SMART" id="SM00299">
    <property type="entry name" value="CLH"/>
    <property type="match status" value="1"/>
</dbReference>
<keyword evidence="2 5" id="KW-0813">Transport</keyword>
<feature type="repeat" description="CHCR" evidence="6">
    <location>
        <begin position="588"/>
        <end position="732"/>
    </location>
</feature>
<evidence type="ECO:0000259" key="9">
    <source>
        <dbReference type="Pfam" id="PF23555"/>
    </source>
</evidence>
<accession>A0A6P8JAQ2</accession>
<dbReference type="SUPFAM" id="SSF48371">
    <property type="entry name" value="ARM repeat"/>
    <property type="match status" value="1"/>
</dbReference>
<dbReference type="InParanoid" id="A0A6P8JAQ2"/>
<dbReference type="InterPro" id="IPR057780">
    <property type="entry name" value="Beta-prop_Vps41"/>
</dbReference>
<dbReference type="Pfam" id="PF23555">
    <property type="entry name" value="zf-RING_Vps41"/>
    <property type="match status" value="1"/>
</dbReference>
<feature type="domain" description="Vps41 C-terminal RING finger" evidence="9">
    <location>
        <begin position="810"/>
        <end position="845"/>
    </location>
</feature>
<dbReference type="SUPFAM" id="SSF48452">
    <property type="entry name" value="TPR-like"/>
    <property type="match status" value="1"/>
</dbReference>
<dbReference type="GO" id="GO:0005765">
    <property type="term" value="C:lysosomal membrane"/>
    <property type="evidence" value="ECO:0007669"/>
    <property type="project" value="UniProtKB-SubCell"/>
</dbReference>
<evidence type="ECO:0000256" key="6">
    <source>
        <dbReference type="PROSITE-ProRule" id="PRU01006"/>
    </source>
</evidence>
<dbReference type="InterPro" id="IPR057779">
    <property type="entry name" value="Znf_RING_Vps41"/>
</dbReference>
<evidence type="ECO:0000256" key="2">
    <source>
        <dbReference type="ARBA" id="ARBA00022448"/>
    </source>
</evidence>
<feature type="region of interest" description="Disordered" evidence="7">
    <location>
        <begin position="1"/>
        <end position="27"/>
    </location>
</feature>
<keyword evidence="5" id="KW-0333">Golgi apparatus</keyword>
<dbReference type="InterPro" id="IPR036322">
    <property type="entry name" value="WD40_repeat_dom_sf"/>
</dbReference>
<dbReference type="GO" id="GO:0031902">
    <property type="term" value="C:late endosome membrane"/>
    <property type="evidence" value="ECO:0007669"/>
    <property type="project" value="UniProtKB-SubCell"/>
</dbReference>
<keyword evidence="5" id="KW-0967">Endosome</keyword>
<dbReference type="RefSeq" id="XP_031573890.1">
    <property type="nucleotide sequence ID" value="XM_031718030.1"/>
</dbReference>
<dbReference type="Gene3D" id="1.25.40.10">
    <property type="entry name" value="Tetratricopeptide repeat domain"/>
    <property type="match status" value="1"/>
</dbReference>
<dbReference type="GO" id="GO:0034058">
    <property type="term" value="P:endosomal vesicle fusion"/>
    <property type="evidence" value="ECO:0007669"/>
    <property type="project" value="UniProtKB-UniRule"/>
</dbReference>
<evidence type="ECO:0000313" key="10">
    <source>
        <dbReference type="Proteomes" id="UP000515163"/>
    </source>
</evidence>
<dbReference type="PANTHER" id="PTHR12616:SF1">
    <property type="entry name" value="VACUOLAR PROTEIN SORTING-ASSOCIATED PROTEIN 41 HOMOLOG"/>
    <property type="match status" value="1"/>
</dbReference>
<dbReference type="InterPro" id="IPR011990">
    <property type="entry name" value="TPR-like_helical_dom_sf"/>
</dbReference>
<keyword evidence="10" id="KW-1185">Reference proteome</keyword>
<dbReference type="InterPro" id="IPR016024">
    <property type="entry name" value="ARM-type_fold"/>
</dbReference>
<dbReference type="GO" id="GO:0030136">
    <property type="term" value="C:clathrin-coated vesicle"/>
    <property type="evidence" value="ECO:0007669"/>
    <property type="project" value="UniProtKB-SubCell"/>
</dbReference>
<keyword evidence="5" id="KW-0968">Cytoplasmic vesicle</keyword>
<evidence type="ECO:0000256" key="7">
    <source>
        <dbReference type="SAM" id="MobiDB-lite"/>
    </source>
</evidence>
<dbReference type="Pfam" id="PF23556">
    <property type="entry name" value="TPR_Vps41"/>
    <property type="match status" value="1"/>
</dbReference>
<comment type="function">
    <text evidence="5">Plays a role in vesicle-mediated protein trafficking to lysosomal compartments including the endocytic membrane transport pathways.</text>
</comment>
<dbReference type="GeneID" id="116307726"/>
<evidence type="ECO:0000313" key="11">
    <source>
        <dbReference type="RefSeq" id="XP_031573890.1"/>
    </source>
</evidence>
<dbReference type="SUPFAM" id="SSF50978">
    <property type="entry name" value="WD40 repeat-like"/>
    <property type="match status" value="1"/>
</dbReference>
<dbReference type="GO" id="GO:0016236">
    <property type="term" value="P:macroautophagy"/>
    <property type="evidence" value="ECO:0007669"/>
    <property type="project" value="TreeGrafter"/>
</dbReference>
<comment type="similarity">
    <text evidence="1 5">Belongs to the VPS41 family.</text>
</comment>
<feature type="compositionally biased region" description="Acidic residues" evidence="7">
    <location>
        <begin position="9"/>
        <end position="24"/>
    </location>
</feature>
<dbReference type="KEGG" id="aten:116307726"/>
<dbReference type="InterPro" id="IPR016902">
    <property type="entry name" value="Vps41"/>
</dbReference>
<dbReference type="FunFam" id="2.130.10.10:FF:000932">
    <property type="entry name" value="Related to Vacuolar assembly protein VPS41"/>
    <property type="match status" value="1"/>
</dbReference>
<dbReference type="GO" id="GO:0030897">
    <property type="term" value="C:HOPS complex"/>
    <property type="evidence" value="ECO:0007669"/>
    <property type="project" value="UniProtKB-UniRule"/>
</dbReference>
<comment type="subcellular location">
    <subcellularLocation>
        <location evidence="5">Endosome membrane</location>
        <topology evidence="5">Peripheral membrane protein</topology>
    </subcellularLocation>
    <subcellularLocation>
        <location evidence="5">Late endosome membrane</location>
        <topology evidence="5">Peripheral membrane protein</topology>
    </subcellularLocation>
    <subcellularLocation>
        <location evidence="5">Early endosome membrane</location>
        <topology evidence="5">Peripheral membrane protein</topology>
    </subcellularLocation>
    <subcellularLocation>
        <location evidence="5">Lysosome membrane</location>
        <topology evidence="5">Peripheral membrane protein</topology>
    </subcellularLocation>
    <subcellularLocation>
        <location evidence="5">Golgi apparatus</location>
        <location evidence="5">trans-Golgi network</location>
    </subcellularLocation>
    <subcellularLocation>
        <location evidence="5">Cytoplasmic vesicle</location>
        <location evidence="5">Clathrin-coated vesicle</location>
    </subcellularLocation>
</comment>
<dbReference type="GO" id="GO:0005794">
    <property type="term" value="C:Golgi apparatus"/>
    <property type="evidence" value="ECO:0007669"/>
    <property type="project" value="UniProtKB-SubCell"/>
</dbReference>
<organism evidence="10 11">
    <name type="scientific">Actinia tenebrosa</name>
    <name type="common">Australian red waratah sea anemone</name>
    <dbReference type="NCBI Taxonomy" id="6105"/>
    <lineage>
        <taxon>Eukaryota</taxon>
        <taxon>Metazoa</taxon>
        <taxon>Cnidaria</taxon>
        <taxon>Anthozoa</taxon>
        <taxon>Hexacorallia</taxon>
        <taxon>Actiniaria</taxon>
        <taxon>Actiniidae</taxon>
        <taxon>Actinia</taxon>
    </lineage>
</organism>
<dbReference type="Gene3D" id="2.130.10.10">
    <property type="entry name" value="YVTN repeat-like/Quinoprotein amine dehydrogenase"/>
    <property type="match status" value="1"/>
</dbReference>
<dbReference type="Proteomes" id="UP000515163">
    <property type="component" value="Unplaced"/>
</dbReference>
<dbReference type="OrthoDB" id="244107at2759"/>
<dbReference type="GO" id="GO:0006623">
    <property type="term" value="P:protein targeting to vacuole"/>
    <property type="evidence" value="ECO:0007669"/>
    <property type="project" value="InterPro"/>
</dbReference>
<evidence type="ECO:0000256" key="3">
    <source>
        <dbReference type="ARBA" id="ARBA00022927"/>
    </source>
</evidence>
<dbReference type="InterPro" id="IPR015943">
    <property type="entry name" value="WD40/YVTN_repeat-like_dom_sf"/>
</dbReference>
<dbReference type="GO" id="GO:0009267">
    <property type="term" value="P:cellular response to starvation"/>
    <property type="evidence" value="ECO:0007669"/>
    <property type="project" value="TreeGrafter"/>
</dbReference>
<dbReference type="FunFam" id="1.25.40.10:FF:001057">
    <property type="entry name" value="Vacuolar protein sorting-associated protein 41 homolog"/>
    <property type="match status" value="1"/>
</dbReference>
<name>A0A6P8JAQ2_ACTTE</name>
<dbReference type="FunCoup" id="A0A6P8JAQ2">
    <property type="interactions" value="1265"/>
</dbReference>
<dbReference type="PIRSF" id="PIRSF028921">
    <property type="entry name" value="VPS41"/>
    <property type="match status" value="1"/>
</dbReference>
<feature type="domain" description="Vps41 beta-propeller" evidence="8">
    <location>
        <begin position="27"/>
        <end position="378"/>
    </location>
</feature>